<protein>
    <recommendedName>
        <fullName evidence="8">Major facilitator superfamily (MFS) profile domain-containing protein</fullName>
    </recommendedName>
</protein>
<evidence type="ECO:0000313" key="7">
    <source>
        <dbReference type="Proteomes" id="UP001590951"/>
    </source>
</evidence>
<feature type="transmembrane region" description="Helical" evidence="5">
    <location>
        <begin position="137"/>
        <end position="157"/>
    </location>
</feature>
<gene>
    <name evidence="6" type="ORF">ABVK25_007904</name>
</gene>
<evidence type="ECO:0000256" key="3">
    <source>
        <dbReference type="ARBA" id="ARBA00022989"/>
    </source>
</evidence>
<evidence type="ECO:0000256" key="1">
    <source>
        <dbReference type="ARBA" id="ARBA00004141"/>
    </source>
</evidence>
<feature type="transmembrane region" description="Helical" evidence="5">
    <location>
        <begin position="53"/>
        <end position="73"/>
    </location>
</feature>
<feature type="transmembrane region" description="Helical" evidence="5">
    <location>
        <begin position="107"/>
        <end position="125"/>
    </location>
</feature>
<dbReference type="Gene3D" id="1.20.1250.20">
    <property type="entry name" value="MFS general substrate transporter like domains"/>
    <property type="match status" value="1"/>
</dbReference>
<keyword evidence="2 5" id="KW-0812">Transmembrane</keyword>
<feature type="transmembrane region" description="Helical" evidence="5">
    <location>
        <begin position="24"/>
        <end position="46"/>
    </location>
</feature>
<keyword evidence="4 5" id="KW-0472">Membrane</keyword>
<dbReference type="Proteomes" id="UP001590951">
    <property type="component" value="Unassembled WGS sequence"/>
</dbReference>
<proteinExistence type="predicted"/>
<sequence length="169" mass="18451">MVVLKAVAIIGTTFPLERMRNQCLGLFGVGAPDGGWAGALVAGLLAERVPFKWLFIFMALLGTLVLGSLAIILPSETPVSKDEKMDWVGSALGTSAPKVGWTSPYEIILLILSILLFLAFTVWEYRFTTHPIMPLTIFRAPSFAPVIVVVLLSFMSLRHVRLVPDRLAA</sequence>
<keyword evidence="7" id="KW-1185">Reference proteome</keyword>
<keyword evidence="3 5" id="KW-1133">Transmembrane helix</keyword>
<dbReference type="PANTHER" id="PTHR42718:SF41">
    <property type="entry name" value="MFS TRANSPORTER OF UNKOWN SPECIFICITY (AFU_ORTHOLOGUE AFUA_5G09940)-RELATED"/>
    <property type="match status" value="1"/>
</dbReference>
<dbReference type="SUPFAM" id="SSF103473">
    <property type="entry name" value="MFS general substrate transporter"/>
    <property type="match status" value="1"/>
</dbReference>
<dbReference type="EMBL" id="JBHFEH010000032">
    <property type="protein sequence ID" value="KAL2051748.1"/>
    <property type="molecule type" value="Genomic_DNA"/>
</dbReference>
<name>A0ABR4B1G8_9LECA</name>
<comment type="subcellular location">
    <subcellularLocation>
        <location evidence="1">Membrane</location>
        <topology evidence="1">Multi-pass membrane protein</topology>
    </subcellularLocation>
</comment>
<dbReference type="InterPro" id="IPR036259">
    <property type="entry name" value="MFS_trans_sf"/>
</dbReference>
<evidence type="ECO:0000256" key="4">
    <source>
        <dbReference type="ARBA" id="ARBA00023136"/>
    </source>
</evidence>
<evidence type="ECO:0000256" key="5">
    <source>
        <dbReference type="SAM" id="Phobius"/>
    </source>
</evidence>
<comment type="caution">
    <text evidence="6">The sequence shown here is derived from an EMBL/GenBank/DDBJ whole genome shotgun (WGS) entry which is preliminary data.</text>
</comment>
<organism evidence="6 7">
    <name type="scientific">Lepraria finkii</name>
    <dbReference type="NCBI Taxonomy" id="1340010"/>
    <lineage>
        <taxon>Eukaryota</taxon>
        <taxon>Fungi</taxon>
        <taxon>Dikarya</taxon>
        <taxon>Ascomycota</taxon>
        <taxon>Pezizomycotina</taxon>
        <taxon>Lecanoromycetes</taxon>
        <taxon>OSLEUM clade</taxon>
        <taxon>Lecanoromycetidae</taxon>
        <taxon>Lecanorales</taxon>
        <taxon>Lecanorineae</taxon>
        <taxon>Stereocaulaceae</taxon>
        <taxon>Lepraria</taxon>
    </lineage>
</organism>
<evidence type="ECO:0000256" key="2">
    <source>
        <dbReference type="ARBA" id="ARBA00022692"/>
    </source>
</evidence>
<accession>A0ABR4B1G8</accession>
<reference evidence="6 7" key="1">
    <citation type="submission" date="2024-09" db="EMBL/GenBank/DDBJ databases">
        <title>Rethinking Asexuality: The Enigmatic Case of Functional Sexual Genes in Lepraria (Stereocaulaceae).</title>
        <authorList>
            <person name="Doellman M."/>
            <person name="Sun Y."/>
            <person name="Barcenas-Pena A."/>
            <person name="Lumbsch H.T."/>
            <person name="Grewe F."/>
        </authorList>
    </citation>
    <scope>NUCLEOTIDE SEQUENCE [LARGE SCALE GENOMIC DNA]</scope>
    <source>
        <strain evidence="6 7">Grewe 0041</strain>
    </source>
</reference>
<evidence type="ECO:0008006" key="8">
    <source>
        <dbReference type="Google" id="ProtNLM"/>
    </source>
</evidence>
<evidence type="ECO:0000313" key="6">
    <source>
        <dbReference type="EMBL" id="KAL2051748.1"/>
    </source>
</evidence>
<dbReference type="PANTHER" id="PTHR42718">
    <property type="entry name" value="MAJOR FACILITATOR SUPERFAMILY MULTIDRUG TRANSPORTER MFSC"/>
    <property type="match status" value="1"/>
</dbReference>